<gene>
    <name evidence="1" type="primary">TIM22</name>
    <name evidence="1" type="ORF">EV182_002880</name>
</gene>
<accession>A0ACC1HR41</accession>
<proteinExistence type="predicted"/>
<keyword evidence="2" id="KW-1185">Reference proteome</keyword>
<evidence type="ECO:0000313" key="2">
    <source>
        <dbReference type="Proteomes" id="UP001145114"/>
    </source>
</evidence>
<name>A0ACC1HR41_9FUNG</name>
<evidence type="ECO:0000313" key="1">
    <source>
        <dbReference type="EMBL" id="KAJ1679025.1"/>
    </source>
</evidence>
<dbReference type="EMBL" id="JAMZIH010000662">
    <property type="protein sequence ID" value="KAJ1679025.1"/>
    <property type="molecule type" value="Genomic_DNA"/>
</dbReference>
<reference evidence="1" key="1">
    <citation type="submission" date="2022-06" db="EMBL/GenBank/DDBJ databases">
        <title>Phylogenomic reconstructions and comparative analyses of Kickxellomycotina fungi.</title>
        <authorList>
            <person name="Reynolds N.K."/>
            <person name="Stajich J.E."/>
            <person name="Barry K."/>
            <person name="Grigoriev I.V."/>
            <person name="Crous P."/>
            <person name="Smith M.E."/>
        </authorList>
    </citation>
    <scope>NUCLEOTIDE SEQUENCE</scope>
    <source>
        <strain evidence="1">RSA 2271</strain>
    </source>
</reference>
<sequence length="105" mass="10898">MSIPNPFAQQPTKEQQDAAARFMESCAVKTAISGVGGFGLGALFGLMFSSIDFSSPVNTAAVEASTKTETVKTVLKDMGRKSYSSAKGFAVVAAVYTGCECAIES</sequence>
<protein>
    <submittedName>
        <fullName evidence="1">Mitochondrial import inner membrane translocase subunit tim22</fullName>
    </submittedName>
</protein>
<organism evidence="1 2">
    <name type="scientific">Spiromyces aspiralis</name>
    <dbReference type="NCBI Taxonomy" id="68401"/>
    <lineage>
        <taxon>Eukaryota</taxon>
        <taxon>Fungi</taxon>
        <taxon>Fungi incertae sedis</taxon>
        <taxon>Zoopagomycota</taxon>
        <taxon>Kickxellomycotina</taxon>
        <taxon>Kickxellomycetes</taxon>
        <taxon>Kickxellales</taxon>
        <taxon>Kickxellaceae</taxon>
        <taxon>Spiromyces</taxon>
    </lineage>
</organism>
<feature type="non-terminal residue" evidence="1">
    <location>
        <position position="105"/>
    </location>
</feature>
<comment type="caution">
    <text evidence="1">The sequence shown here is derived from an EMBL/GenBank/DDBJ whole genome shotgun (WGS) entry which is preliminary data.</text>
</comment>
<dbReference type="Proteomes" id="UP001145114">
    <property type="component" value="Unassembled WGS sequence"/>
</dbReference>